<evidence type="ECO:0000256" key="5">
    <source>
        <dbReference type="SAM" id="MobiDB-lite"/>
    </source>
</evidence>
<dbReference type="OrthoDB" id="6612291at2759"/>
<dbReference type="GO" id="GO:0005351">
    <property type="term" value="F:carbohydrate:proton symporter activity"/>
    <property type="evidence" value="ECO:0007669"/>
    <property type="project" value="TreeGrafter"/>
</dbReference>
<evidence type="ECO:0000256" key="1">
    <source>
        <dbReference type="ARBA" id="ARBA00004141"/>
    </source>
</evidence>
<dbReference type="Pfam" id="PF00083">
    <property type="entry name" value="Sugar_tr"/>
    <property type="match status" value="1"/>
</dbReference>
<evidence type="ECO:0000256" key="2">
    <source>
        <dbReference type="ARBA" id="ARBA00022692"/>
    </source>
</evidence>
<feature type="transmembrane region" description="Helical" evidence="6">
    <location>
        <begin position="225"/>
        <end position="248"/>
    </location>
</feature>
<feature type="compositionally biased region" description="Basic and acidic residues" evidence="5">
    <location>
        <begin position="305"/>
        <end position="314"/>
    </location>
</feature>
<feature type="region of interest" description="Disordered" evidence="5">
    <location>
        <begin position="294"/>
        <end position="314"/>
    </location>
</feature>
<keyword evidence="3 6" id="KW-1133">Transmembrane helix</keyword>
<dbReference type="PANTHER" id="PTHR48022">
    <property type="entry name" value="PLASTIDIC GLUCOSE TRANSPORTER 4"/>
    <property type="match status" value="1"/>
</dbReference>
<dbReference type="GO" id="GO:0016020">
    <property type="term" value="C:membrane"/>
    <property type="evidence" value="ECO:0007669"/>
    <property type="project" value="UniProtKB-SubCell"/>
</dbReference>
<reference evidence="7" key="1">
    <citation type="submission" date="2020-04" db="EMBL/GenBank/DDBJ databases">
        <title>Draft genome resource of the tomato pathogen Pseudocercospora fuligena.</title>
        <authorList>
            <person name="Zaccaron A."/>
        </authorList>
    </citation>
    <scope>NUCLEOTIDE SEQUENCE</scope>
    <source>
        <strain evidence="7">PF001</strain>
    </source>
</reference>
<evidence type="ECO:0000313" key="7">
    <source>
        <dbReference type="EMBL" id="KAF7189254.1"/>
    </source>
</evidence>
<dbReference type="InterPro" id="IPR036259">
    <property type="entry name" value="MFS_trans_sf"/>
</dbReference>
<dbReference type="SUPFAM" id="SSF103473">
    <property type="entry name" value="MFS general substrate transporter"/>
    <property type="match status" value="1"/>
</dbReference>
<dbReference type="Gene3D" id="1.20.1250.20">
    <property type="entry name" value="MFS general substrate transporter like domains"/>
    <property type="match status" value="1"/>
</dbReference>
<protein>
    <submittedName>
        <fullName evidence="7">Quinate permease</fullName>
    </submittedName>
</protein>
<accession>A0A8H6VIH1</accession>
<comment type="subcellular location">
    <subcellularLocation>
        <location evidence="1">Membrane</location>
        <topology evidence="1">Multi-pass membrane protein</topology>
    </subcellularLocation>
</comment>
<dbReference type="InterPro" id="IPR005829">
    <property type="entry name" value="Sugar_transporter_CS"/>
</dbReference>
<proteinExistence type="predicted"/>
<dbReference type="Proteomes" id="UP000660729">
    <property type="component" value="Unassembled WGS sequence"/>
</dbReference>
<keyword evidence="8" id="KW-1185">Reference proteome</keyword>
<feature type="transmembrane region" description="Helical" evidence="6">
    <location>
        <begin position="133"/>
        <end position="153"/>
    </location>
</feature>
<feature type="transmembrane region" description="Helical" evidence="6">
    <location>
        <begin position="191"/>
        <end position="213"/>
    </location>
</feature>
<dbReference type="EMBL" id="JABCIY010000193">
    <property type="protein sequence ID" value="KAF7189254.1"/>
    <property type="molecule type" value="Genomic_DNA"/>
</dbReference>
<keyword evidence="2 6" id="KW-0812">Transmembrane</keyword>
<keyword evidence="4 6" id="KW-0472">Membrane</keyword>
<feature type="transmembrane region" description="Helical" evidence="6">
    <location>
        <begin position="160"/>
        <end position="179"/>
    </location>
</feature>
<dbReference type="PROSITE" id="PS00216">
    <property type="entry name" value="SUGAR_TRANSPORT_1"/>
    <property type="match status" value="1"/>
</dbReference>
<evidence type="ECO:0000256" key="6">
    <source>
        <dbReference type="SAM" id="Phobius"/>
    </source>
</evidence>
<evidence type="ECO:0000313" key="8">
    <source>
        <dbReference type="Proteomes" id="UP000660729"/>
    </source>
</evidence>
<gene>
    <name evidence="7" type="ORF">HII31_09407</name>
</gene>
<dbReference type="InterPro" id="IPR005828">
    <property type="entry name" value="MFS_sugar_transport-like"/>
</dbReference>
<evidence type="ECO:0000256" key="4">
    <source>
        <dbReference type="ARBA" id="ARBA00023136"/>
    </source>
</evidence>
<evidence type="ECO:0000256" key="3">
    <source>
        <dbReference type="ARBA" id="ARBA00022989"/>
    </source>
</evidence>
<comment type="caution">
    <text evidence="7">The sequence shown here is derived from an EMBL/GenBank/DDBJ whole genome shotgun (WGS) entry which is preliminary data.</text>
</comment>
<organism evidence="7 8">
    <name type="scientific">Pseudocercospora fuligena</name>
    <dbReference type="NCBI Taxonomy" id="685502"/>
    <lineage>
        <taxon>Eukaryota</taxon>
        <taxon>Fungi</taxon>
        <taxon>Dikarya</taxon>
        <taxon>Ascomycota</taxon>
        <taxon>Pezizomycotina</taxon>
        <taxon>Dothideomycetes</taxon>
        <taxon>Dothideomycetidae</taxon>
        <taxon>Mycosphaerellales</taxon>
        <taxon>Mycosphaerellaceae</taxon>
        <taxon>Pseudocercospora</taxon>
    </lineage>
</organism>
<sequence>MSSGRFRSDFSFFRPHFPALGMLTLKESTRWLTMKDRYEEAWESLRWARASDSEEIRMEMSEIRAGVEYEMQAREGFKLSELLDKQNLDRTIIAAAVFTVQQATGATAFAYYGPQCFKLLVGSKGNTDSLLTAIFGVVKFCACLLFMAFVVEIVGRRKILAGRALLMAVCKIATAATLRSHPAPEKDNSNVTSSGVATFALIYLFGPLPWPYVAELFPTRTRDAGIALGVAFQWLFIFVFSLTTPYMIRGLRWGTFLLWGLFDIVIVLFSWYCLTETRGKTLEEISVPLDAHRNSDASKVSDSGPEPRPDAKWR</sequence>
<dbReference type="AlphaFoldDB" id="A0A8H6VIH1"/>
<name>A0A8H6VIH1_9PEZI</name>
<dbReference type="PANTHER" id="PTHR48022:SF25">
    <property type="entry name" value="QUINATE TRANSPORTER, PUTATIVE (AFU_ORTHOLOGUE AFUA_5G12950)-RELATED"/>
    <property type="match status" value="1"/>
</dbReference>
<feature type="transmembrane region" description="Helical" evidence="6">
    <location>
        <begin position="92"/>
        <end position="113"/>
    </location>
</feature>
<feature type="transmembrane region" description="Helical" evidence="6">
    <location>
        <begin position="254"/>
        <end position="274"/>
    </location>
</feature>
<dbReference type="InterPro" id="IPR050360">
    <property type="entry name" value="MFS_Sugar_Transporters"/>
</dbReference>